<dbReference type="SUPFAM" id="SSF53807">
    <property type="entry name" value="Helical backbone' metal receptor"/>
    <property type="match status" value="1"/>
</dbReference>
<dbReference type="Gene3D" id="3.40.50.1980">
    <property type="entry name" value="Nitrogenase molybdenum iron protein domain"/>
    <property type="match status" value="1"/>
</dbReference>
<protein>
    <submittedName>
        <fullName evidence="2">Oxalate:formate antiporter</fullName>
    </submittedName>
</protein>
<dbReference type="RefSeq" id="WP_160357891.1">
    <property type="nucleotide sequence ID" value="NZ_WSRQ01000002.1"/>
</dbReference>
<comment type="caution">
    <text evidence="2">The sequence shown here is derived from an EMBL/GenBank/DDBJ whole genome shotgun (WGS) entry which is preliminary data.</text>
</comment>
<organism evidence="2 3">
    <name type="scientific">Clostridium chromiireducens</name>
    <dbReference type="NCBI Taxonomy" id="225345"/>
    <lineage>
        <taxon>Bacteria</taxon>
        <taxon>Bacillati</taxon>
        <taxon>Bacillota</taxon>
        <taxon>Clostridia</taxon>
        <taxon>Eubacteriales</taxon>
        <taxon>Clostridiaceae</taxon>
        <taxon>Clostridium</taxon>
    </lineage>
</organism>
<dbReference type="AlphaFoldDB" id="A0A964RIU3"/>
<reference evidence="2" key="1">
    <citation type="submission" date="2019-12" db="EMBL/GenBank/DDBJ databases">
        <title>Microbes associate with the intestines of laboratory mice.</title>
        <authorList>
            <person name="Navarre W."/>
            <person name="Wong E."/>
        </authorList>
    </citation>
    <scope>NUCLEOTIDE SEQUENCE</scope>
    <source>
        <strain evidence="2">NM79_F5</strain>
    </source>
</reference>
<accession>A0A964RIU3</accession>
<proteinExistence type="predicted"/>
<dbReference type="Proteomes" id="UP000656077">
    <property type="component" value="Unassembled WGS sequence"/>
</dbReference>
<gene>
    <name evidence="2" type="ORF">GKZ28_02150</name>
</gene>
<dbReference type="InterPro" id="IPR000510">
    <property type="entry name" value="Nase/OxRdtase_comp1"/>
</dbReference>
<evidence type="ECO:0000313" key="2">
    <source>
        <dbReference type="EMBL" id="MVX62504.1"/>
    </source>
</evidence>
<evidence type="ECO:0000313" key="3">
    <source>
        <dbReference type="Proteomes" id="UP000656077"/>
    </source>
</evidence>
<dbReference type="PANTHER" id="PTHR42956">
    <property type="entry name" value="NITROGENASE IRON-MOLYBDENUM COFACTOR BIOSYNTHESIS PROTEIN NIFE"/>
    <property type="match status" value="1"/>
</dbReference>
<dbReference type="Pfam" id="PF00148">
    <property type="entry name" value="Oxidored_nitro"/>
    <property type="match status" value="1"/>
</dbReference>
<name>A0A964RIU3_9CLOT</name>
<dbReference type="PANTHER" id="PTHR42956:SF1">
    <property type="entry name" value="NITROGENASE IRON-MOLYBDENUM COFACTOR BIOSYNTHESIS PROTEIN NIFE"/>
    <property type="match status" value="1"/>
</dbReference>
<evidence type="ECO:0000259" key="1">
    <source>
        <dbReference type="Pfam" id="PF00148"/>
    </source>
</evidence>
<sequence>MGAFDGIKLQGREKRLSTLSAYLGTAHNLATEDQDRQNIRTYSEATFDEVIYALKAVGDIEDSITVVHSPLGCGNAKLRFWADGSKSSWYTTNLNERDTILGGDDKLRETILEAYKKHEPKIIFVVATPVVAINNDDISAVVSELEEELNTKIVPIFTDGFKSKAAINGYDLVLHAIGRYLVKGDAEEEKSNVLNLVSLSENNEDIKEILLLLNELEIKTNIIPKFGTYEDIKNSSKAKVSIALNHDEGFFLGRGLEESYNVPYIKTNVPIGSKNTAEWLQLVAEVFNVQDKAEKIIERENFKKRKLIDKSPLSGLKIYIDLKTSKAISLVSLIKNLGGEVIGITIDEVDKVNKNKLEELKYDLPVHVGSGQLFEIANILNKLKPDIYIGEAKKTAWVSKLGIIPISIGNVALYGFDGGKKLVDLINKSIKNRELIDSVAANSDLQYKDAWLKKSTNWYIKQEVK</sequence>
<dbReference type="EMBL" id="WSRQ01000002">
    <property type="protein sequence ID" value="MVX62504.1"/>
    <property type="molecule type" value="Genomic_DNA"/>
</dbReference>
<dbReference type="GO" id="GO:0016491">
    <property type="term" value="F:oxidoreductase activity"/>
    <property type="evidence" value="ECO:0007669"/>
    <property type="project" value="InterPro"/>
</dbReference>
<dbReference type="InterPro" id="IPR049939">
    <property type="entry name" value="NifE-like"/>
</dbReference>
<feature type="domain" description="Nitrogenase/oxidoreductase component 1" evidence="1">
    <location>
        <begin position="53"/>
        <end position="421"/>
    </location>
</feature>
<dbReference type="Gene3D" id="3.40.50.12380">
    <property type="entry name" value="Nitrogenase MoFe cofactor biosynthesis protein NifE, C-terminal"/>
    <property type="match status" value="1"/>
</dbReference>